<proteinExistence type="predicted"/>
<keyword evidence="4" id="KW-1185">Reference proteome</keyword>
<feature type="transmembrane region" description="Helical" evidence="2">
    <location>
        <begin position="129"/>
        <end position="149"/>
    </location>
</feature>
<feature type="transmembrane region" description="Helical" evidence="2">
    <location>
        <begin position="291"/>
        <end position="313"/>
    </location>
</feature>
<feature type="compositionally biased region" description="Basic and acidic residues" evidence="1">
    <location>
        <begin position="73"/>
        <end position="87"/>
    </location>
</feature>
<feature type="region of interest" description="Disordered" evidence="1">
    <location>
        <begin position="518"/>
        <end position="563"/>
    </location>
</feature>
<keyword evidence="2" id="KW-0472">Membrane</keyword>
<keyword evidence="2" id="KW-0812">Transmembrane</keyword>
<dbReference type="EMBL" id="CABFWN010000001">
    <property type="protein sequence ID" value="VUG16431.1"/>
    <property type="molecule type" value="Genomic_DNA"/>
</dbReference>
<feature type="transmembrane region" description="Helical" evidence="2">
    <location>
        <begin position="184"/>
        <end position="204"/>
    </location>
</feature>
<dbReference type="GO" id="GO:0005789">
    <property type="term" value="C:endoplasmic reticulum membrane"/>
    <property type="evidence" value="ECO:0007669"/>
    <property type="project" value="TreeGrafter"/>
</dbReference>
<sequence>MVDFSNRDIPHTPSSSHSINHNRQSARPISSLDGNDYIPKSGTDFSGNETPLGHDNYKFEMNSKSVDGTPVPDYKKEDSLPRTKNHDISQLDITDHKHKRPRHKHRHKMPSGKRSWRHYWIAFKQMARMFLATLYLCYVILTIPLSFEVGGLDCGLSFSFTILVLYFVLATFRVLRYHRFLSTFLYYMQHLFLPSILSLFLTIFTSDTHSPHNFNSSASSTFSSASLSPSVSTSFFSKLWWNYILEGWKLFLVNATPLFTILEGFCSLLSIQAVGQVSQFLIRHRSDTWSIANLIISSCILLSCLYFVVKIYVSPDIDVSKVGMVTASLLGSAFTCTTLIAVFGVSSGRASPLECSLLVAYIVKCSYELFPELSKRNFTSLFKFIMDEFKKIDSQANSLNRDFLKSVHNAFKTNTNGGLMSLLHLNGSLLAGSASKRHQILSLFYVKCKDFFVNVVWRFIAENLPRSFEPLWDFFKISMSNLTAPILIQLAFRIGVFFAATKIIPILQPIQHYDSPLSSPANSEASSIFPVDEKRKTEEDTSDEEEEHKISLSSTLSRARPPENTSTSLKLLYLYSPCIIIAIYTNLMIQYNDDLDKQNHFWNWLKATLASNLAKKSAGSGPLLPKAAETIAGEDVHLWQFWNWVNIFLVLLLYFSELVNHDPDDNTLTEHWA</sequence>
<feature type="region of interest" description="Disordered" evidence="1">
    <location>
        <begin position="1"/>
        <end position="87"/>
    </location>
</feature>
<keyword evidence="2" id="KW-1133">Transmembrane helix</keyword>
<feature type="transmembrane region" description="Helical" evidence="2">
    <location>
        <begin position="250"/>
        <end position="271"/>
    </location>
</feature>
<accession>A0A7D9CV94</accession>
<dbReference type="PANTHER" id="PTHR31726">
    <property type="entry name" value="PROTEIN ICE2"/>
    <property type="match status" value="1"/>
</dbReference>
<feature type="compositionally biased region" description="Basic and acidic residues" evidence="1">
    <location>
        <begin position="1"/>
        <end position="10"/>
    </location>
</feature>
<feature type="transmembrane region" description="Helical" evidence="2">
    <location>
        <begin position="155"/>
        <end position="172"/>
    </location>
</feature>
<dbReference type="GO" id="GO:0097038">
    <property type="term" value="C:perinuclear endoplasmic reticulum"/>
    <property type="evidence" value="ECO:0007669"/>
    <property type="project" value="TreeGrafter"/>
</dbReference>
<dbReference type="Proteomes" id="UP000478008">
    <property type="component" value="Unassembled WGS sequence"/>
</dbReference>
<evidence type="ECO:0000313" key="4">
    <source>
        <dbReference type="Proteomes" id="UP000478008"/>
    </source>
</evidence>
<dbReference type="Pfam" id="PF08426">
    <property type="entry name" value="ICE2"/>
    <property type="match status" value="1"/>
</dbReference>
<feature type="transmembrane region" description="Helical" evidence="2">
    <location>
        <begin position="325"/>
        <end position="345"/>
    </location>
</feature>
<dbReference type="GO" id="GO:0048309">
    <property type="term" value="P:endoplasmic reticulum inheritance"/>
    <property type="evidence" value="ECO:0007669"/>
    <property type="project" value="TreeGrafter"/>
</dbReference>
<protein>
    <submittedName>
        <fullName evidence="3">DEBR0S1_16644g1_1</fullName>
    </submittedName>
</protein>
<evidence type="ECO:0000256" key="2">
    <source>
        <dbReference type="SAM" id="Phobius"/>
    </source>
</evidence>
<dbReference type="InterPro" id="IPR013635">
    <property type="entry name" value="Ice2"/>
</dbReference>
<dbReference type="GO" id="GO:0032541">
    <property type="term" value="C:cortical endoplasmic reticulum"/>
    <property type="evidence" value="ECO:0007669"/>
    <property type="project" value="TreeGrafter"/>
</dbReference>
<reference evidence="3 4" key="1">
    <citation type="submission" date="2019-07" db="EMBL/GenBank/DDBJ databases">
        <authorList>
            <person name="Friedrich A."/>
            <person name="Schacherer J."/>
        </authorList>
    </citation>
    <scope>NUCLEOTIDE SEQUENCE [LARGE SCALE GENOMIC DNA]</scope>
</reference>
<feature type="compositionally biased region" description="Polar residues" evidence="1">
    <location>
        <begin position="12"/>
        <end position="28"/>
    </location>
</feature>
<gene>
    <name evidence="3" type="ORF">DEBR0S1_16644G</name>
</gene>
<dbReference type="PANTHER" id="PTHR31726:SF2">
    <property type="entry name" value="PROTEIN ICE2"/>
    <property type="match status" value="1"/>
</dbReference>
<name>A0A7D9CV94_DEKBR</name>
<evidence type="ECO:0000313" key="3">
    <source>
        <dbReference type="EMBL" id="VUG16431.1"/>
    </source>
</evidence>
<organism evidence="3 4">
    <name type="scientific">Dekkera bruxellensis</name>
    <name type="common">Brettanomyces custersii</name>
    <dbReference type="NCBI Taxonomy" id="5007"/>
    <lineage>
        <taxon>Eukaryota</taxon>
        <taxon>Fungi</taxon>
        <taxon>Dikarya</taxon>
        <taxon>Ascomycota</taxon>
        <taxon>Saccharomycotina</taxon>
        <taxon>Pichiomycetes</taxon>
        <taxon>Pichiales</taxon>
        <taxon>Pichiaceae</taxon>
        <taxon>Brettanomyces</taxon>
    </lineage>
</organism>
<dbReference type="GO" id="GO:0000921">
    <property type="term" value="P:septin ring assembly"/>
    <property type="evidence" value="ECO:0007669"/>
    <property type="project" value="TreeGrafter"/>
</dbReference>
<evidence type="ECO:0000256" key="1">
    <source>
        <dbReference type="SAM" id="MobiDB-lite"/>
    </source>
</evidence>
<dbReference type="AlphaFoldDB" id="A0A7D9CV94"/>